<dbReference type="GeneID" id="92091516"/>
<name>A0ABR1UZR3_9PEZI</name>
<dbReference type="Proteomes" id="UP001480595">
    <property type="component" value="Unassembled WGS sequence"/>
</dbReference>
<comment type="caution">
    <text evidence="1">The sequence shown here is derived from an EMBL/GenBank/DDBJ whole genome shotgun (WGS) entry which is preliminary data.</text>
</comment>
<protein>
    <submittedName>
        <fullName evidence="1">Uncharacterized protein</fullName>
    </submittedName>
</protein>
<keyword evidence="2" id="KW-1185">Reference proteome</keyword>
<organism evidence="1 2">
    <name type="scientific">Apiospora phragmitis</name>
    <dbReference type="NCBI Taxonomy" id="2905665"/>
    <lineage>
        <taxon>Eukaryota</taxon>
        <taxon>Fungi</taxon>
        <taxon>Dikarya</taxon>
        <taxon>Ascomycota</taxon>
        <taxon>Pezizomycotina</taxon>
        <taxon>Sordariomycetes</taxon>
        <taxon>Xylariomycetidae</taxon>
        <taxon>Amphisphaeriales</taxon>
        <taxon>Apiosporaceae</taxon>
        <taxon>Apiospora</taxon>
    </lineage>
</organism>
<evidence type="ECO:0000313" key="2">
    <source>
        <dbReference type="Proteomes" id="UP001480595"/>
    </source>
</evidence>
<sequence length="236" mass="24663">MKDPQHHQCGSSSATAHVEHCIVPCRRSFAEAKAALEAAVPLLDRTYQRHLDAGDLAAAGEALRMLPTLSRFGARPRDFGPILRAEAAAAAIITAPPLLRGGGDGSSNSNSKVTTTTVKEAVQYEIGEPAQGGADGAALRKDGAVRPDTRSIAASGRGGCLISAEAGEKGRRASSKGENCWCQPGLVRVRQTEQHDGQTGIREVDEISRGLDEALHDILAKAAGLGSGVERSEPKI</sequence>
<dbReference type="RefSeq" id="XP_066715395.1">
    <property type="nucleotide sequence ID" value="XM_066858453.1"/>
</dbReference>
<gene>
    <name evidence="1" type="ORF">PG994_007044</name>
</gene>
<evidence type="ECO:0000313" key="1">
    <source>
        <dbReference type="EMBL" id="KAK8064406.1"/>
    </source>
</evidence>
<reference evidence="1 2" key="1">
    <citation type="submission" date="2023-01" db="EMBL/GenBank/DDBJ databases">
        <title>Analysis of 21 Apiospora genomes using comparative genomics revels a genus with tremendous synthesis potential of carbohydrate active enzymes and secondary metabolites.</title>
        <authorList>
            <person name="Sorensen T."/>
        </authorList>
    </citation>
    <scope>NUCLEOTIDE SEQUENCE [LARGE SCALE GENOMIC DNA]</scope>
    <source>
        <strain evidence="1 2">CBS 135458</strain>
    </source>
</reference>
<proteinExistence type="predicted"/>
<dbReference type="EMBL" id="JAQQWL010000007">
    <property type="protein sequence ID" value="KAK8064406.1"/>
    <property type="molecule type" value="Genomic_DNA"/>
</dbReference>
<accession>A0ABR1UZR3</accession>